<keyword evidence="2" id="KW-1185">Reference proteome</keyword>
<dbReference type="Proteomes" id="UP000410492">
    <property type="component" value="Unassembled WGS sequence"/>
</dbReference>
<dbReference type="OrthoDB" id="6777438at2759"/>
<protein>
    <recommendedName>
        <fullName evidence="3">Reverse transcriptase domain-containing protein</fullName>
    </recommendedName>
</protein>
<dbReference type="EMBL" id="CAACVG010010667">
    <property type="protein sequence ID" value="VEN56333.1"/>
    <property type="molecule type" value="Genomic_DNA"/>
</dbReference>
<proteinExistence type="predicted"/>
<dbReference type="PANTHER" id="PTHR33332">
    <property type="entry name" value="REVERSE TRANSCRIPTASE DOMAIN-CONTAINING PROTEIN"/>
    <property type="match status" value="1"/>
</dbReference>
<name>A0A653D8I0_CALMS</name>
<organism evidence="1 2">
    <name type="scientific">Callosobruchus maculatus</name>
    <name type="common">Southern cowpea weevil</name>
    <name type="synonym">Pulse bruchid</name>
    <dbReference type="NCBI Taxonomy" id="64391"/>
    <lineage>
        <taxon>Eukaryota</taxon>
        <taxon>Metazoa</taxon>
        <taxon>Ecdysozoa</taxon>
        <taxon>Arthropoda</taxon>
        <taxon>Hexapoda</taxon>
        <taxon>Insecta</taxon>
        <taxon>Pterygota</taxon>
        <taxon>Neoptera</taxon>
        <taxon>Endopterygota</taxon>
        <taxon>Coleoptera</taxon>
        <taxon>Polyphaga</taxon>
        <taxon>Cucujiformia</taxon>
        <taxon>Chrysomeloidea</taxon>
        <taxon>Chrysomelidae</taxon>
        <taxon>Bruchinae</taxon>
        <taxon>Bruchini</taxon>
        <taxon>Callosobruchus</taxon>
    </lineage>
</organism>
<dbReference type="PRINTS" id="PR01345">
    <property type="entry name" value="CERVTRCPTASE"/>
</dbReference>
<accession>A0A653D8I0</accession>
<evidence type="ECO:0000313" key="2">
    <source>
        <dbReference type="Proteomes" id="UP000410492"/>
    </source>
</evidence>
<evidence type="ECO:0000313" key="1">
    <source>
        <dbReference type="EMBL" id="VEN56333.1"/>
    </source>
</evidence>
<gene>
    <name evidence="1" type="ORF">CALMAC_LOCUS15253</name>
</gene>
<sequence length="277" mass="32395">MFADDLKFWRVVDNVQDQVLLQADLDRLCDWCTQNKLYLNVSKCCYISFSRKVSRIETTYTINDTTLDCVSSINDLGVTLDVKLTMVEHINSISIKSAKLLGFVLRNCKYFSTTSIRAVYCSLVRSTLEYCSVVWSPYYQIHSDTLERVQHKFLRYCAYRFNSGIINHQYHNLEQQLSLLPLSTRRDISGAVFIFKITRGLIDSPELLTALKFNVPNQGLRQNATFIIPFHRTTYGLYNPLDRYCRIINDSDVDIFYITLPQLKRSLYVNCYIFKIW</sequence>
<dbReference type="AlphaFoldDB" id="A0A653D8I0"/>
<reference evidence="1 2" key="1">
    <citation type="submission" date="2019-01" db="EMBL/GenBank/DDBJ databases">
        <authorList>
            <person name="Sayadi A."/>
        </authorList>
    </citation>
    <scope>NUCLEOTIDE SEQUENCE [LARGE SCALE GENOMIC DNA]</scope>
</reference>
<evidence type="ECO:0008006" key="3">
    <source>
        <dbReference type="Google" id="ProtNLM"/>
    </source>
</evidence>